<dbReference type="GO" id="GO:0003700">
    <property type="term" value="F:DNA-binding transcription factor activity"/>
    <property type="evidence" value="ECO:0007669"/>
    <property type="project" value="InterPro"/>
</dbReference>
<keyword evidence="5" id="KW-0539">Nucleus</keyword>
<dbReference type="Pfam" id="PF00010">
    <property type="entry name" value="HLH"/>
    <property type="match status" value="1"/>
</dbReference>
<accession>A0A4Y1RNH8</accession>
<keyword evidence="3 7" id="KW-0238">DNA-binding</keyword>
<dbReference type="InterPro" id="IPR045847">
    <property type="entry name" value="AIG1-like"/>
</dbReference>
<reference evidence="7" key="1">
    <citation type="journal article" date="2019" name="Science">
        <title>Mutation of a bHLH transcription factor allowed almond domestication.</title>
        <authorList>
            <person name="Sanchez-Perez R."/>
            <person name="Pavan S."/>
            <person name="Mazzeo R."/>
            <person name="Moldovan C."/>
            <person name="Aiese Cigliano R."/>
            <person name="Del Cueto J."/>
            <person name="Ricciardi F."/>
            <person name="Lotti C."/>
            <person name="Ricciardi L."/>
            <person name="Dicenta F."/>
            <person name="Lopez-Marques R.L."/>
            <person name="Lindberg Moller B."/>
        </authorList>
    </citation>
    <scope>NUCLEOTIDE SEQUENCE</scope>
</reference>
<dbReference type="EMBL" id="AP019302">
    <property type="protein sequence ID" value="BBH05769.1"/>
    <property type="molecule type" value="Genomic_DNA"/>
</dbReference>
<dbReference type="InterPro" id="IPR045865">
    <property type="entry name" value="ACT-like_dom_sf"/>
</dbReference>
<gene>
    <name evidence="7" type="ORF">Prudu_017254</name>
</gene>
<sequence length="243" mass="27033">MERRKFIWKNAGPSGSSHGAIKEQLEKASQATHRATTDSYLLEQDMLSIPSYYPKQISFPKGQGVFPVNTIYSKSFFKPKSKAETKVIAAKKHSDSERRRRMRINGQYATLRTVLPNLIKMDKASVLAETVRQVRELKRAVAEVEAACRHSDSDECVLPGGVDKLSLEECDGEQEGLVKATLSCDDRPGLISDMTRALSSVKGRVVRAEMVIVGGRSKNVLWIQRLGDGKEGMVALRRALKVE</sequence>
<protein>
    <submittedName>
        <fullName evidence="7">Basic helix-loop-helix DNA-binding superfamily protein</fullName>
    </submittedName>
</protein>
<feature type="domain" description="BHLH" evidence="6">
    <location>
        <begin position="88"/>
        <end position="137"/>
    </location>
</feature>
<name>A0A4Y1RNH8_PRUDU</name>
<evidence type="ECO:0000256" key="5">
    <source>
        <dbReference type="ARBA" id="ARBA00023242"/>
    </source>
</evidence>
<dbReference type="Gene3D" id="4.10.280.10">
    <property type="entry name" value="Helix-loop-helix DNA-binding domain"/>
    <property type="match status" value="1"/>
</dbReference>
<evidence type="ECO:0000256" key="2">
    <source>
        <dbReference type="ARBA" id="ARBA00023015"/>
    </source>
</evidence>
<dbReference type="SUPFAM" id="SSF55021">
    <property type="entry name" value="ACT-like"/>
    <property type="match status" value="1"/>
</dbReference>
<evidence type="ECO:0000259" key="6">
    <source>
        <dbReference type="PROSITE" id="PS50888"/>
    </source>
</evidence>
<dbReference type="SUPFAM" id="SSF47459">
    <property type="entry name" value="HLH, helix-loop-helix DNA-binding domain"/>
    <property type="match status" value="1"/>
</dbReference>
<organism evidence="7">
    <name type="scientific">Prunus dulcis</name>
    <name type="common">Almond</name>
    <name type="synonym">Amygdalus dulcis</name>
    <dbReference type="NCBI Taxonomy" id="3755"/>
    <lineage>
        <taxon>Eukaryota</taxon>
        <taxon>Viridiplantae</taxon>
        <taxon>Streptophyta</taxon>
        <taxon>Embryophyta</taxon>
        <taxon>Tracheophyta</taxon>
        <taxon>Spermatophyta</taxon>
        <taxon>Magnoliopsida</taxon>
        <taxon>eudicotyledons</taxon>
        <taxon>Gunneridae</taxon>
        <taxon>Pentapetalae</taxon>
        <taxon>rosids</taxon>
        <taxon>fabids</taxon>
        <taxon>Rosales</taxon>
        <taxon>Rosaceae</taxon>
        <taxon>Amygdaloideae</taxon>
        <taxon>Amygdaleae</taxon>
        <taxon>Prunus</taxon>
    </lineage>
</organism>
<evidence type="ECO:0000256" key="3">
    <source>
        <dbReference type="ARBA" id="ARBA00023125"/>
    </source>
</evidence>
<dbReference type="GO" id="GO:0005634">
    <property type="term" value="C:nucleus"/>
    <property type="evidence" value="ECO:0007669"/>
    <property type="project" value="UniProtKB-SubCell"/>
</dbReference>
<dbReference type="InterPro" id="IPR036638">
    <property type="entry name" value="HLH_DNA-bd_sf"/>
</dbReference>
<keyword evidence="4" id="KW-0804">Transcription</keyword>
<dbReference type="SMART" id="SM00353">
    <property type="entry name" value="HLH"/>
    <property type="match status" value="1"/>
</dbReference>
<evidence type="ECO:0000313" key="7">
    <source>
        <dbReference type="EMBL" id="BBH05769.1"/>
    </source>
</evidence>
<dbReference type="GO" id="GO:0046983">
    <property type="term" value="F:protein dimerization activity"/>
    <property type="evidence" value="ECO:0007669"/>
    <property type="project" value="InterPro"/>
</dbReference>
<comment type="subcellular location">
    <subcellularLocation>
        <location evidence="1">Nucleus</location>
    </subcellularLocation>
</comment>
<dbReference type="GO" id="GO:0003677">
    <property type="term" value="F:DNA binding"/>
    <property type="evidence" value="ECO:0007669"/>
    <property type="project" value="UniProtKB-KW"/>
</dbReference>
<proteinExistence type="predicted"/>
<evidence type="ECO:0000256" key="1">
    <source>
        <dbReference type="ARBA" id="ARBA00004123"/>
    </source>
</evidence>
<dbReference type="AlphaFoldDB" id="A0A4Y1RNH8"/>
<dbReference type="InterPro" id="IPR011598">
    <property type="entry name" value="bHLH_dom"/>
</dbReference>
<dbReference type="Gene3D" id="3.30.70.260">
    <property type="match status" value="1"/>
</dbReference>
<dbReference type="CDD" id="cd04873">
    <property type="entry name" value="ACT_UUR-ACR-like"/>
    <property type="match status" value="1"/>
</dbReference>
<dbReference type="PROSITE" id="PS50888">
    <property type="entry name" value="BHLH"/>
    <property type="match status" value="1"/>
</dbReference>
<dbReference type="PANTHER" id="PTHR45844:SF17">
    <property type="entry name" value="TRANSCRIPTION FACTOR BHLH131"/>
    <property type="match status" value="1"/>
</dbReference>
<dbReference type="PANTHER" id="PTHR45844">
    <property type="entry name" value="TRANSCRIPTION FACTOR BHLH30"/>
    <property type="match status" value="1"/>
</dbReference>
<keyword evidence="2" id="KW-0805">Transcription regulation</keyword>
<evidence type="ECO:0000256" key="4">
    <source>
        <dbReference type="ARBA" id="ARBA00023163"/>
    </source>
</evidence>